<dbReference type="AlphaFoldDB" id="A0A081B0K5"/>
<evidence type="ECO:0000313" key="3">
    <source>
        <dbReference type="Proteomes" id="UP000028582"/>
    </source>
</evidence>
<evidence type="ECO:0000256" key="1">
    <source>
        <dbReference type="SAM" id="MobiDB-lite"/>
    </source>
</evidence>
<feature type="compositionally biased region" description="Basic residues" evidence="1">
    <location>
        <begin position="106"/>
        <end position="118"/>
    </location>
</feature>
<organism evidence="2 3">
    <name type="scientific">Phytophthora nicotianae P1976</name>
    <dbReference type="NCBI Taxonomy" id="1317066"/>
    <lineage>
        <taxon>Eukaryota</taxon>
        <taxon>Sar</taxon>
        <taxon>Stramenopiles</taxon>
        <taxon>Oomycota</taxon>
        <taxon>Peronosporomycetes</taxon>
        <taxon>Peronosporales</taxon>
        <taxon>Peronosporaceae</taxon>
        <taxon>Phytophthora</taxon>
    </lineage>
</organism>
<feature type="compositionally biased region" description="Basic and acidic residues" evidence="1">
    <location>
        <begin position="126"/>
        <end position="136"/>
    </location>
</feature>
<name>A0A081B0K5_PHYNI</name>
<reference evidence="2 3" key="1">
    <citation type="submission" date="2013-11" db="EMBL/GenBank/DDBJ databases">
        <title>The Genome Sequence of Phytophthora parasitica P1976.</title>
        <authorList>
            <consortium name="The Broad Institute Genomics Platform"/>
            <person name="Russ C."/>
            <person name="Tyler B."/>
            <person name="Panabieres F."/>
            <person name="Shan W."/>
            <person name="Tripathy S."/>
            <person name="Grunwald N."/>
            <person name="Machado M."/>
            <person name="Johnson C.S."/>
            <person name="Walker B."/>
            <person name="Young S."/>
            <person name="Zeng Q."/>
            <person name="Gargeya S."/>
            <person name="Fitzgerald M."/>
            <person name="Haas B."/>
            <person name="Abouelleil A."/>
            <person name="Allen A.W."/>
            <person name="Alvarado L."/>
            <person name="Arachchi H.M."/>
            <person name="Berlin A.M."/>
            <person name="Chapman S.B."/>
            <person name="Gainer-Dewar J."/>
            <person name="Goldberg J."/>
            <person name="Griggs A."/>
            <person name="Gujja S."/>
            <person name="Hansen M."/>
            <person name="Howarth C."/>
            <person name="Imamovic A."/>
            <person name="Ireland A."/>
            <person name="Larimer J."/>
            <person name="McCowan C."/>
            <person name="Murphy C."/>
            <person name="Pearson M."/>
            <person name="Poon T.W."/>
            <person name="Priest M."/>
            <person name="Roberts A."/>
            <person name="Saif S."/>
            <person name="Shea T."/>
            <person name="Sisk P."/>
            <person name="Sykes S."/>
            <person name="Wortman J."/>
            <person name="Nusbaum C."/>
            <person name="Birren B."/>
        </authorList>
    </citation>
    <scope>NUCLEOTIDE SEQUENCE [LARGE SCALE GENOMIC DNA]</scope>
    <source>
        <strain evidence="2 3">P1976</strain>
    </source>
</reference>
<accession>A0A081B0K5</accession>
<sequence>MSATIDFVAGSDPEFVSFYIFLNKMAEGLRLGAVQTMARNAERQGESNPGSRVAELERLEGAKRGRSGLNLCLQEREGWPSRYWTRPEAEKCSTSSSRGWHDNQRRAKSRLRRGRRLVRPGTPRCRPRELDKETAK</sequence>
<dbReference type="Proteomes" id="UP000028582">
    <property type="component" value="Unassembled WGS sequence"/>
</dbReference>
<evidence type="ECO:0000313" key="2">
    <source>
        <dbReference type="EMBL" id="ETO84666.1"/>
    </source>
</evidence>
<gene>
    <name evidence="2" type="ORF">F444_01458</name>
</gene>
<comment type="caution">
    <text evidence="2">The sequence shown here is derived from an EMBL/GenBank/DDBJ whole genome shotgun (WGS) entry which is preliminary data.</text>
</comment>
<protein>
    <submittedName>
        <fullName evidence="2">Uncharacterized protein</fullName>
    </submittedName>
</protein>
<feature type="region of interest" description="Disordered" evidence="1">
    <location>
        <begin position="86"/>
        <end position="136"/>
    </location>
</feature>
<proteinExistence type="predicted"/>
<dbReference type="EMBL" id="ANJA01000264">
    <property type="protein sequence ID" value="ETO84666.1"/>
    <property type="molecule type" value="Genomic_DNA"/>
</dbReference>